<gene>
    <name evidence="6" type="ORF">CD039_04830</name>
</gene>
<feature type="binding site" evidence="5">
    <location>
        <position position="330"/>
    </location>
    <ligand>
        <name>a divalent metal cation</name>
        <dbReference type="ChEBI" id="CHEBI:60240"/>
        <label>1</label>
    </ligand>
</feature>
<comment type="similarity">
    <text evidence="1 4">Belongs to the GTP cyclohydrolase I type 2/NIF3 family.</text>
</comment>
<sequence>MKLNQLLTTLNEHVPFNTAESWDNVGLLIGDEESEVTGIVTALDCTEVVVDEAIELGYNTIISHHPLIFKGVQNIIQQEGYGAIIRKLIQHDINLIALHTNLDVYPQGVNAMLAERLQLGDVDILNPQTTEYYKVQVFIPETDVETFKNQLSQHGLAQEGNYEACYFQSLGKGQFKPVGDANPTLGEVGEVEHVDEMKVEFMIAPNERQLAQRMIEKYHPYETPVYDIMHMTKLSERGLGVICQLDHSMDVPTFVNYVKSQLDMPSVRFIGDTQSQIETVAIIGGAGVGFESHAHHLGADIFITGDIKHHDALDAKIAGMNMLDINHYSEYVMKEGLVNLLNRWYDHQLEIPVKASEHNTDPYTYY</sequence>
<dbReference type="InterPro" id="IPR015867">
    <property type="entry name" value="N-reg_PII/ATP_PRibTrfase_C"/>
</dbReference>
<organism evidence="6 7">
    <name type="scientific">Staphylococcus argensis</name>
    <dbReference type="NCBI Taxonomy" id="1607738"/>
    <lineage>
        <taxon>Bacteria</taxon>
        <taxon>Bacillati</taxon>
        <taxon>Bacillota</taxon>
        <taxon>Bacilli</taxon>
        <taxon>Bacillales</taxon>
        <taxon>Staphylococcaceae</taxon>
        <taxon>Staphylococcus</taxon>
    </lineage>
</organism>
<evidence type="ECO:0000256" key="2">
    <source>
        <dbReference type="ARBA" id="ARBA00022112"/>
    </source>
</evidence>
<feature type="binding site" evidence="5">
    <location>
        <position position="64"/>
    </location>
    <ligand>
        <name>a divalent metal cation</name>
        <dbReference type="ChEBI" id="CHEBI:60240"/>
        <label>2</label>
    </ligand>
</feature>
<dbReference type="FunFam" id="3.40.1390.30:FF:000001">
    <property type="entry name" value="GTP cyclohydrolase 1 type 2"/>
    <property type="match status" value="1"/>
</dbReference>
<dbReference type="EMBL" id="PPPX01000001">
    <property type="protein sequence ID" value="POA10075.1"/>
    <property type="molecule type" value="Genomic_DNA"/>
</dbReference>
<accession>A0A2K4FGM4</accession>
<evidence type="ECO:0000256" key="4">
    <source>
        <dbReference type="PIRNR" id="PIRNR037489"/>
    </source>
</evidence>
<dbReference type="InterPro" id="IPR002678">
    <property type="entry name" value="DUF34/NIF3"/>
</dbReference>
<dbReference type="PANTHER" id="PTHR13799">
    <property type="entry name" value="NGG1 INTERACTING FACTOR 3"/>
    <property type="match status" value="1"/>
</dbReference>
<dbReference type="PIRSF" id="PIRSF037489">
    <property type="entry name" value="UCP037489_NIF3_YqfO"/>
    <property type="match status" value="1"/>
</dbReference>
<reference evidence="6 7" key="1">
    <citation type="submission" date="2017-08" db="EMBL/GenBank/DDBJ databases">
        <title>Draft genome sequences of 64 type strains of genus Staph aureus.</title>
        <authorList>
            <person name="Cole K."/>
            <person name="Golubchik T."/>
            <person name="Russell J."/>
            <person name="Foster D."/>
            <person name="Llewelyn M."/>
            <person name="Wilson D."/>
            <person name="Crook D."/>
            <person name="Paul J."/>
        </authorList>
    </citation>
    <scope>NUCLEOTIDE SEQUENCE [LARGE SCALE GENOMIC DNA]</scope>
    <source>
        <strain evidence="6 7">DSM 29875</strain>
    </source>
</reference>
<dbReference type="Proteomes" id="UP000242712">
    <property type="component" value="Unassembled WGS sequence"/>
</dbReference>
<feature type="binding site" evidence="5">
    <location>
        <position position="327"/>
    </location>
    <ligand>
        <name>a divalent metal cation</name>
        <dbReference type="ChEBI" id="CHEBI:60240"/>
        <label>1</label>
    </ligand>
</feature>
<evidence type="ECO:0000313" key="6">
    <source>
        <dbReference type="EMBL" id="POA10075.1"/>
    </source>
</evidence>
<evidence type="ECO:0000256" key="5">
    <source>
        <dbReference type="PIRSR" id="PIRSR602678-1"/>
    </source>
</evidence>
<keyword evidence="3 4" id="KW-0479">Metal-binding</keyword>
<dbReference type="AlphaFoldDB" id="A0A2K4FGM4"/>
<evidence type="ECO:0000256" key="1">
    <source>
        <dbReference type="ARBA" id="ARBA00006964"/>
    </source>
</evidence>
<feature type="binding site" evidence="5">
    <location>
        <position position="65"/>
    </location>
    <ligand>
        <name>a divalent metal cation</name>
        <dbReference type="ChEBI" id="CHEBI:60240"/>
        <label>1</label>
    </ligand>
</feature>
<dbReference type="InterPro" id="IPR017221">
    <property type="entry name" value="DUF34/NIF3_bac"/>
</dbReference>
<protein>
    <recommendedName>
        <fullName evidence="2 4">GTP cyclohydrolase 1 type 2 homolog</fullName>
    </recommendedName>
</protein>
<keyword evidence="7" id="KW-1185">Reference proteome</keyword>
<dbReference type="Gene3D" id="3.40.1390.30">
    <property type="entry name" value="NIF3 (NGG1p interacting factor 3)-like"/>
    <property type="match status" value="1"/>
</dbReference>
<dbReference type="NCBIfam" id="TIGR00486">
    <property type="entry name" value="YbgI_SA1388"/>
    <property type="match status" value="1"/>
</dbReference>
<dbReference type="OrthoDB" id="9792792at2"/>
<evidence type="ECO:0000256" key="3">
    <source>
        <dbReference type="ARBA" id="ARBA00022723"/>
    </source>
</evidence>
<dbReference type="FunFam" id="3.30.70.120:FF:000006">
    <property type="entry name" value="GTP cyclohydrolase 1 type 2 homolog"/>
    <property type="match status" value="1"/>
</dbReference>
<dbReference type="GO" id="GO:0046872">
    <property type="term" value="F:metal ion binding"/>
    <property type="evidence" value="ECO:0007669"/>
    <property type="project" value="UniProtKB-UniRule"/>
</dbReference>
<feature type="binding site" evidence="5">
    <location>
        <position position="103"/>
    </location>
    <ligand>
        <name>a divalent metal cation</name>
        <dbReference type="ChEBI" id="CHEBI:60240"/>
        <label>1</label>
    </ligand>
</feature>
<dbReference type="PANTHER" id="PTHR13799:SF14">
    <property type="entry name" value="GTP CYCLOHYDROLASE 1 TYPE 2 HOMOLOG"/>
    <property type="match status" value="1"/>
</dbReference>
<dbReference type="GO" id="GO:0005737">
    <property type="term" value="C:cytoplasm"/>
    <property type="evidence" value="ECO:0007669"/>
    <property type="project" value="TreeGrafter"/>
</dbReference>
<dbReference type="InterPro" id="IPR036069">
    <property type="entry name" value="DUF34/NIF3_sf"/>
</dbReference>
<comment type="caution">
    <text evidence="6">The sequence shown here is derived from an EMBL/GenBank/DDBJ whole genome shotgun (WGS) entry which is preliminary data.</text>
</comment>
<name>A0A2K4FGM4_9STAP</name>
<proteinExistence type="inferred from homology"/>
<dbReference type="GeneID" id="98297667"/>
<dbReference type="RefSeq" id="WP_103371353.1">
    <property type="nucleotide sequence ID" value="NZ_CBCRVO010000001.1"/>
</dbReference>
<evidence type="ECO:0000313" key="7">
    <source>
        <dbReference type="Proteomes" id="UP000242712"/>
    </source>
</evidence>
<dbReference type="Pfam" id="PF01784">
    <property type="entry name" value="DUF34_NIF3"/>
    <property type="match status" value="1"/>
</dbReference>
<dbReference type="SUPFAM" id="SSF102705">
    <property type="entry name" value="NIF3 (NGG1p interacting factor 3)-like"/>
    <property type="match status" value="1"/>
</dbReference>
<dbReference type="Gene3D" id="3.30.70.120">
    <property type="match status" value="1"/>
</dbReference>